<sequence length="308" mass="35965">MPIIIPKDLPAYKTLTDENIFIMDEQRANTQDIRPLELAIVNLMPTKEKTETQLLRRISNTALQVNVDFVQTKTHDSKNVSKEHLEKFYVSLDDIRDKKYDAMIITGAPVEEISYEEVDYWKEMTEILDFARKNVFSTLFICWASQAALYHYYGIEKHKLDKKLFGVYECDLNKNTILTSGFDESFFIPHSRHTYCKLEDIKKVDDIDIISSSCDVGLNIASTKDERFIFVAGHGEYDFDTLENEYLRDKNAGLPIELPKNYYKNDDINKGVSVKWRAHSNLLFSNWLNYCVYQRTPYNISEIEEKAI</sequence>
<evidence type="ECO:0000256" key="4">
    <source>
        <dbReference type="ARBA" id="ARBA00022679"/>
    </source>
</evidence>
<dbReference type="NCBIfam" id="TIGR01001">
    <property type="entry name" value="metA"/>
    <property type="match status" value="1"/>
</dbReference>
<keyword evidence="6 8" id="KW-0012">Acyltransferase</keyword>
<dbReference type="InterPro" id="IPR033752">
    <property type="entry name" value="MetA_family"/>
</dbReference>
<feature type="binding site" evidence="8">
    <location>
        <position position="248"/>
    </location>
    <ligand>
        <name>substrate</name>
    </ligand>
</feature>
<dbReference type="PANTHER" id="PTHR20919">
    <property type="entry name" value="HOMOSERINE O-SUCCINYLTRANSFERASE"/>
    <property type="match status" value="1"/>
</dbReference>
<comment type="pathway">
    <text evidence="8">Amino-acid biosynthesis; L-methionine biosynthesis via de novo pathway; O-acetyl-L-homoserine from L-homoserine: step 1/1.</text>
</comment>
<comment type="catalytic activity">
    <reaction evidence="7 8">
        <text>L-homoserine + acetyl-CoA = O-acetyl-L-homoserine + CoA</text>
        <dbReference type="Rhea" id="RHEA:13701"/>
        <dbReference type="ChEBI" id="CHEBI:57287"/>
        <dbReference type="ChEBI" id="CHEBI:57288"/>
        <dbReference type="ChEBI" id="CHEBI:57476"/>
        <dbReference type="ChEBI" id="CHEBI:57716"/>
        <dbReference type="EC" id="2.3.1.31"/>
    </reaction>
</comment>
<comment type="similarity">
    <text evidence="8">Belongs to the MetA family.</text>
</comment>
<comment type="function">
    <text evidence="8">Transfers an acetyl group from acetyl-CoA to L-homoserine, forming acetyl-L-homoserine.</text>
</comment>
<evidence type="ECO:0000256" key="3">
    <source>
        <dbReference type="ARBA" id="ARBA00022605"/>
    </source>
</evidence>
<evidence type="ECO:0000313" key="10">
    <source>
        <dbReference type="EMBL" id="MST62837.1"/>
    </source>
</evidence>
<dbReference type="RefSeq" id="WP_154538274.1">
    <property type="nucleotide sequence ID" value="NZ_JAXDWS010000013.1"/>
</dbReference>
<keyword evidence="11" id="KW-1185">Reference proteome</keyword>
<feature type="site" description="Important for substrate specificity" evidence="8">
    <location>
        <position position="191"/>
    </location>
</feature>
<reference evidence="10 11" key="1">
    <citation type="submission" date="2019-08" db="EMBL/GenBank/DDBJ databases">
        <title>In-depth cultivation of the pig gut microbiome towards novel bacterial diversity and tailored functional studies.</title>
        <authorList>
            <person name="Wylensek D."/>
            <person name="Hitch T.C.A."/>
            <person name="Clavel T."/>
        </authorList>
    </citation>
    <scope>NUCLEOTIDE SEQUENCE [LARGE SCALE GENOMIC DNA]</scope>
    <source>
        <strain evidence="10 11">WCA-SAB-591-4A-A</strain>
    </source>
</reference>
<feature type="active site" evidence="8">
    <location>
        <position position="236"/>
    </location>
</feature>
<comment type="caution">
    <text evidence="10">The sequence shown here is derived from an EMBL/GenBank/DDBJ whole genome shotgun (WGS) entry which is preliminary data.</text>
</comment>
<feature type="binding site" evidence="8">
    <location>
        <position position="163"/>
    </location>
    <ligand>
        <name>substrate</name>
    </ligand>
</feature>
<feature type="binding site" evidence="8">
    <location>
        <position position="191"/>
    </location>
    <ligand>
        <name>substrate</name>
    </ligand>
</feature>
<dbReference type="EC" id="2.3.1.31" evidence="8"/>
<keyword evidence="2 8" id="KW-0963">Cytoplasm</keyword>
<evidence type="ECO:0000256" key="8">
    <source>
        <dbReference type="HAMAP-Rule" id="MF_00295"/>
    </source>
</evidence>
<dbReference type="UniPathway" id="UPA00051">
    <property type="reaction ID" value="UER00074"/>
</dbReference>
<dbReference type="InterPro" id="IPR029062">
    <property type="entry name" value="Class_I_gatase-like"/>
</dbReference>
<feature type="active site" description="Acyl-thioester intermediate" evidence="8 9">
    <location>
        <position position="142"/>
    </location>
</feature>
<dbReference type="GO" id="GO:0008899">
    <property type="term" value="F:homoserine O-succinyltransferase activity"/>
    <property type="evidence" value="ECO:0007669"/>
    <property type="project" value="UniProtKB-UniRule"/>
</dbReference>
<protein>
    <recommendedName>
        <fullName evidence="8">Homoserine O-acetyltransferase</fullName>
        <shortName evidence="8">HAT</shortName>
        <ecNumber evidence="8">2.3.1.31</ecNumber>
    </recommendedName>
    <alternativeName>
        <fullName evidence="8">Homoserine transacetylase</fullName>
        <shortName evidence="8">HTA</shortName>
    </alternativeName>
</protein>
<comment type="caution">
    <text evidence="8">Lacks conserved residue(s) required for the propagation of feature annotation.</text>
</comment>
<name>A0A6N7XHK7_9FIRM</name>
<evidence type="ECO:0000256" key="9">
    <source>
        <dbReference type="PIRSR" id="PIRSR000450-1"/>
    </source>
</evidence>
<dbReference type="HAMAP" id="MF_00295">
    <property type="entry name" value="MetA_acyltransf"/>
    <property type="match status" value="1"/>
</dbReference>
<keyword evidence="4 8" id="KW-0808">Transferase</keyword>
<accession>A0A6N7XHK7</accession>
<dbReference type="FunFam" id="3.40.50.880:FF:000004">
    <property type="entry name" value="Homoserine O-succinyltransferase"/>
    <property type="match status" value="1"/>
</dbReference>
<dbReference type="InterPro" id="IPR005697">
    <property type="entry name" value="HST_MetA"/>
</dbReference>
<dbReference type="GO" id="GO:0019281">
    <property type="term" value="P:L-methionine biosynthetic process from homoserine via O-succinyl-L-homoserine and cystathionine"/>
    <property type="evidence" value="ECO:0007669"/>
    <property type="project" value="InterPro"/>
</dbReference>
<dbReference type="PIRSF" id="PIRSF000450">
    <property type="entry name" value="H_ser_succinyltr"/>
    <property type="match status" value="1"/>
</dbReference>
<dbReference type="Pfam" id="PF04204">
    <property type="entry name" value="HTS"/>
    <property type="match status" value="1"/>
</dbReference>
<gene>
    <name evidence="10" type="primary">metA</name>
    <name evidence="8" type="synonym">metAA</name>
    <name evidence="10" type="ORF">FYJ71_07630</name>
</gene>
<evidence type="ECO:0000256" key="6">
    <source>
        <dbReference type="ARBA" id="ARBA00023315"/>
    </source>
</evidence>
<feature type="site" description="Important for acyl-CoA specificity" evidence="8">
    <location>
        <position position="111"/>
    </location>
</feature>
<dbReference type="CDD" id="cd03131">
    <property type="entry name" value="GATase1_HTS"/>
    <property type="match status" value="1"/>
</dbReference>
<evidence type="ECO:0000256" key="2">
    <source>
        <dbReference type="ARBA" id="ARBA00022490"/>
    </source>
</evidence>
<dbReference type="GO" id="GO:0005737">
    <property type="term" value="C:cytoplasm"/>
    <property type="evidence" value="ECO:0007669"/>
    <property type="project" value="UniProtKB-SubCell"/>
</dbReference>
<dbReference type="EMBL" id="VUNE01000004">
    <property type="protein sequence ID" value="MST62837.1"/>
    <property type="molecule type" value="Genomic_DNA"/>
</dbReference>
<evidence type="ECO:0000256" key="1">
    <source>
        <dbReference type="ARBA" id="ARBA00004496"/>
    </source>
</evidence>
<keyword evidence="3 8" id="KW-0028">Amino-acid biosynthesis</keyword>
<comment type="subcellular location">
    <subcellularLocation>
        <location evidence="1 8">Cytoplasm</location>
    </subcellularLocation>
</comment>
<evidence type="ECO:0000313" key="11">
    <source>
        <dbReference type="Proteomes" id="UP000440713"/>
    </source>
</evidence>
<evidence type="ECO:0000256" key="7">
    <source>
        <dbReference type="ARBA" id="ARBA00049043"/>
    </source>
</evidence>
<proteinExistence type="inferred from homology"/>
<evidence type="ECO:0000256" key="5">
    <source>
        <dbReference type="ARBA" id="ARBA00023167"/>
    </source>
</evidence>
<dbReference type="GO" id="GO:0004414">
    <property type="term" value="F:homoserine O-acetyltransferase activity"/>
    <property type="evidence" value="ECO:0007669"/>
    <property type="project" value="UniProtKB-EC"/>
</dbReference>
<dbReference type="Proteomes" id="UP000440713">
    <property type="component" value="Unassembled WGS sequence"/>
</dbReference>
<dbReference type="AlphaFoldDB" id="A0A6N7XHK7"/>
<dbReference type="Gene3D" id="3.40.50.880">
    <property type="match status" value="1"/>
</dbReference>
<keyword evidence="5 8" id="KW-0486">Methionine biosynthesis</keyword>
<dbReference type="PANTHER" id="PTHR20919:SF0">
    <property type="entry name" value="HOMOSERINE O-SUCCINYLTRANSFERASE"/>
    <property type="match status" value="1"/>
</dbReference>
<feature type="active site" description="Proton acceptor" evidence="8">
    <location>
        <position position="234"/>
    </location>
</feature>
<dbReference type="SUPFAM" id="SSF52317">
    <property type="entry name" value="Class I glutamine amidotransferase-like"/>
    <property type="match status" value="1"/>
</dbReference>
<organism evidence="10 11">
    <name type="scientific">Peptostreptococcus porci</name>
    <dbReference type="NCBI Taxonomy" id="2652282"/>
    <lineage>
        <taxon>Bacteria</taxon>
        <taxon>Bacillati</taxon>
        <taxon>Bacillota</taxon>
        <taxon>Clostridia</taxon>
        <taxon>Peptostreptococcales</taxon>
        <taxon>Peptostreptococcaceae</taxon>
        <taxon>Peptostreptococcus</taxon>
    </lineage>
</organism>